<feature type="transmembrane region" description="Helical" evidence="3">
    <location>
        <begin position="825"/>
        <end position="841"/>
    </location>
</feature>
<evidence type="ECO:0000256" key="2">
    <source>
        <dbReference type="ARBA" id="ARBA00022679"/>
    </source>
</evidence>
<feature type="domain" description="Glycosyl hydrolase 94 supersandwich" evidence="4">
    <location>
        <begin position="1574"/>
        <end position="1850"/>
    </location>
</feature>
<dbReference type="Gene3D" id="2.70.98.40">
    <property type="entry name" value="Glycoside hydrolase, family 65, N-terminal domain"/>
    <property type="match status" value="2"/>
</dbReference>
<reference evidence="8" key="1">
    <citation type="journal article" date="2024" name="Int. J. Syst. Evol. Microbiol.">
        <title>Pectobacterium araliae sp. nov., a pathogen causing bacterial soft rot of Japanese angelica tree in Japan.</title>
        <authorList>
            <person name="Sawada H."/>
            <person name="Someya N."/>
            <person name="Morohoshi T."/>
            <person name="Ono M."/>
            <person name="Satou M."/>
        </authorList>
    </citation>
    <scope>NUCLEOTIDE SEQUENCE [LARGE SCALE GENOMIC DNA]</scope>
    <source>
        <strain evidence="8">MAFF 302110</strain>
    </source>
</reference>
<dbReference type="InterPro" id="IPR008928">
    <property type="entry name" value="6-hairpin_glycosidase_sf"/>
</dbReference>
<dbReference type="Gene3D" id="2.60.420.10">
    <property type="entry name" value="Maltose phosphorylase, domain 3"/>
    <property type="match status" value="1"/>
</dbReference>
<dbReference type="Pfam" id="PF06165">
    <property type="entry name" value="GH94_b-supersand"/>
    <property type="match status" value="2"/>
</dbReference>
<dbReference type="Gene3D" id="1.50.10.140">
    <property type="match status" value="2"/>
</dbReference>
<keyword evidence="3" id="KW-0812">Transmembrane</keyword>
<evidence type="ECO:0000313" key="8">
    <source>
        <dbReference type="Proteomes" id="UP001377830"/>
    </source>
</evidence>
<evidence type="ECO:0000259" key="4">
    <source>
        <dbReference type="Pfam" id="PF06165"/>
    </source>
</evidence>
<dbReference type="InterPro" id="IPR012341">
    <property type="entry name" value="6hp_glycosidase-like_sf"/>
</dbReference>
<dbReference type="InterPro" id="IPR052047">
    <property type="entry name" value="GH94_Enzymes"/>
</dbReference>
<dbReference type="CDD" id="cd11756">
    <property type="entry name" value="GH94N_ChvB_NdvB_1_like"/>
    <property type="match status" value="1"/>
</dbReference>
<sequence length="2860" mass="320550">MKMNPREWFNRSRIPTNASENVAFLANDPAGESNSRSELFSTTQMERYGQKLAQTHKLSPDKLPYYLLKRLGDNEVVITQNCYELNAGKKTSIMPAGEWLLDNYYLIEEQIRTVRQHLPKSFGKGLPSLMSPLNCPRIYNIASEAIAHGDGRWDTASLTSFLTAYQQVTPLTLGEVWALPGMLRLALIENLRRISMEVIKAQQDRNLADTWITRIFECAESVPADLIMVVADMARSRPQLTSAFVAELVRRLQGHGNALSLPLTWVEQCLREQGITTDVLIHRFNQQLAASQLSVSNSIAGLRLLSETDWADFAEVISVVEQTLRNDPASIYPRMHFNTRDHYRHVIEILARDSGLNEPAVANRVLALSGEAAPDTLEHHVGYYLAGEGRQQLEIQLLADTSKLIRLRHSFNRITLLSWLGSLALLTTATTAAILDETALQGADWLLIAVALPLIIALTQLMSDLLSDATARFRVPRPLPRMDFSNGIPADSATMVVIPCMLTSHDSFSKLLTSLEVCWLGNQNENLRFALLTDFADSENEPSPESNALLRQAIADMQALNRRYPSSRPRFYLLHRQPEWNHADGTWMGYERKRGKLALLNSWLRHPGIQFVSVADMPAHLLPDHIKYVITLDSDTVLPRDTAHKLVATMAHPLNKPEYDPVRQRVVKGFGILQPGLAEEIPRNGQGRYATIRSSVPGNNPYSMMSSDIYQDLFGEGSFVGKGIYDVDIFVLATANTCPENLVLSHDLLEGCYARSGLLSEVLLYEQYPNNYLADVARRSRWIRGDWQLLNWLKPHVRKADGTRDKNPLTALSYWKLLDNLRRSLVAPSLLVLLFFTLLWVPNPFYWLGVLTLIWLLPAILSIAHNLLHKPPRRRLTPHLSMVGTGALKRLSGIGLNFAILPHEAGYSLKAIAVTLWRLGVSKRNLSQWVSHNPASNQSSPSVARFYQAMWLNVAGGVTLTILTGQCAPQLLAIALPIGLLWCLAPLLMSRLSRQPVRKVFSPNQEQKQLLRQTSREIWAFFETFATEKENWLPPDNYQEIPQPTVAHRTSPTNIGLSLMANLTAWDFGYLPGGEVLRRVSLTLDTLDKMEHYRGHLYNWYDTRTLAPLSPRYVSSVDSGNMAGHLLTLREGLSAMRHQPVLNTQQILAGLNDTLDILEKQWGQNPPDSLLLLRKHCLSAVSLPPQAFFSELKKMRTQCNHLTAQCHQGSPLQMRWAGRLESQLVQLCHEWSLLLGWLPTSWNEQTLPTLSGLARAVFTGKGTPPASATEQAKMRLNIINELEQRLYEHSRMDFAFLYSEATCLLSVGYNCDTNTPDKSHYDLLPSEIRLTSFLAIATNQLPLKSWYALGRLFTTIDNETALMSWSGSMFEYLMPNLVMPTWPGSLLDEMSQSAVMRQIHWGKERGVPWGVSESGYHAFDVQHNYQYQAFGVPGLGLRRGLADDMVIAPYATLLALMVSPQRACENLFRLQKNGAHGEYGFYEALDYTPSRLATGQLYAVVQSWMAHHQGMAFQALAHVLLDAPMIERFMSSTAFRSASLLLQERVPDALDLYSPRRHFESHEGRVKPVRYEPRIFYAVDTPAPDIQLLSNSHYHLMLTATGGGYSRWRNIALTRWRSDTTRDNWGAFCYIRDTQTGDVWSNTWQPIGNASEHDEEVIFTDASAEFRRTVGGLSVKTQIVISPEDDIELRRLTLIHRGRQPRALELTTYAEVILAPDASDLAHPAFSNLFIQTELNPERDAILCHRRPRSPDELSPCLFHMMVVHGDNRHNVSFETDRAKFLGRGRSPADALAIAGGGALSNTSGSVLDPILAIRHTIILPPGQPVTIDIIYGISDTRQQSLTLLEKYRDYPIADRVFELAWSHSLVVLRQMNASEDDATLFNRLASAVLYPVQELRAEGLVISRNRRGQSDLWGWAISGDLPIVLLSITSEESIASVTILIQAHRYWRQKGLEVDLVILNNSPGGYQQGLQNQIMDLIYAGSEVSLLDKTGGLFVRNGEHLSAEDKLLLMSVACLYLDDRAGGIYEQLNQRIHSLKPPARAFIPHAVRERNQHTDWTPDTRQLRHFNGYGGFSQDGREYQIVLRENALTPAPWSNVLANSHFGSVISDAGQAYTWYENAHEYRLTPWENDPVSDRSGEALYLRDEESGECWSPTTLPVRGHGDYLTRHGFGYSVFAHRESGIDSELTVLVAEEAPVKLVLLTLSNTSGRTRKLSVTGYVEWTLGGSRTRSAPHIVTQAVSISGGCGVLANNFYGDNGGGRTAFFAVSGNDCSLTGDRREFIGRNGSLHDPSAMKLRRLSGKTGAGLDPCGAVQSSVTLIDGDQRTFILVLGADENHVRAQETLARYLNEDTVRQELNRVHKRWHNVLDKIVVNTPDTSVNLLVNGWLLYQTVACRLMARSGYYQSGGAFGFRDQLQDTLALSHADPSRMREQIILCASRQFIEGDVQHWWHPPHGNGVRTRCSDDYLWLPLAVCHYVETTGDKDALEIRIPYLEGRPLQPGEESVYDTPVISGTEETLWLHCVKAIQHGLRFGEHGLPLMGAGDWNDGMNRVGIEGKGESVWLGFFLYEVLQRFALLAECRQDDSIASMCRSQALRLQKNLDVHAWDGEWFRRGYFDDGTPLGAKASQDCRIDAIAQSWSVLSGAASPSRCAQAMQALDKHLVDNEGGLIKLLTPPFDGHGPNPGYIQGYLPGVRENGGQYTHGAIWTVMAFARMGNTERAWQLWSMINPINHTLNANSVEIYKAEPYVMSADVYSVAPHTGRAGWSWYTGSAGWAYRLLTEELLGIKRSGTAFTVHARLPDAWPSCAMTYQYGESHYQISVSRGDGEYRVTLDGALLPSDRIPLLDDGQNHTVEIIQN</sequence>
<dbReference type="GO" id="GO:0016757">
    <property type="term" value="F:glycosyltransferase activity"/>
    <property type="evidence" value="ECO:0007669"/>
    <property type="project" value="UniProtKB-KW"/>
</dbReference>
<feature type="transmembrane region" description="Helical" evidence="3">
    <location>
        <begin position="414"/>
        <end position="434"/>
    </location>
</feature>
<dbReference type="SMART" id="SM01068">
    <property type="entry name" value="CBM_X"/>
    <property type="match status" value="2"/>
</dbReference>
<dbReference type="Gene3D" id="1.50.10.10">
    <property type="match status" value="1"/>
</dbReference>
<keyword evidence="2" id="KW-0808">Transferase</keyword>
<dbReference type="EMBL" id="AP028908">
    <property type="protein sequence ID" value="BES83326.1"/>
    <property type="molecule type" value="Genomic_DNA"/>
</dbReference>
<dbReference type="Pfam" id="PF10091">
    <property type="entry name" value="Glycoamylase"/>
    <property type="match status" value="1"/>
</dbReference>
<keyword evidence="3" id="KW-0472">Membrane</keyword>
<dbReference type="Proteomes" id="UP001377830">
    <property type="component" value="Chromosome"/>
</dbReference>
<feature type="domain" description="Glycosyl hydrolase 94 supersandwich" evidence="4">
    <location>
        <begin position="2078"/>
        <end position="2349"/>
    </location>
</feature>
<dbReference type="InterPro" id="IPR037824">
    <property type="entry name" value="GH94N_2_NdvB"/>
</dbReference>
<name>A0AAN0MJ87_9GAMM</name>
<feature type="domain" description="Glycoamylase-like" evidence="5">
    <location>
        <begin position="1324"/>
        <end position="1517"/>
    </location>
</feature>
<dbReference type="GO" id="GO:0030246">
    <property type="term" value="F:carbohydrate binding"/>
    <property type="evidence" value="ECO:0007669"/>
    <property type="project" value="InterPro"/>
</dbReference>
<dbReference type="InterPro" id="IPR037820">
    <property type="entry name" value="GH94N_NdvB"/>
</dbReference>
<evidence type="ECO:0000259" key="6">
    <source>
        <dbReference type="Pfam" id="PF17167"/>
    </source>
</evidence>
<dbReference type="GO" id="GO:0005975">
    <property type="term" value="P:carbohydrate metabolic process"/>
    <property type="evidence" value="ECO:0007669"/>
    <property type="project" value="InterPro"/>
</dbReference>
<dbReference type="InterPro" id="IPR010383">
    <property type="entry name" value="Glyco_hydrolase_94_b-supersand"/>
</dbReference>
<evidence type="ECO:0000256" key="1">
    <source>
        <dbReference type="ARBA" id="ARBA00022676"/>
    </source>
</evidence>
<dbReference type="InterPro" id="IPR019282">
    <property type="entry name" value="Glycoamylase-like_cons_dom"/>
</dbReference>
<keyword evidence="1" id="KW-0328">Glycosyltransferase</keyword>
<dbReference type="InterPro" id="IPR037018">
    <property type="entry name" value="GH65_N"/>
</dbReference>
<protein>
    <submittedName>
        <fullName evidence="7">Glucoamylase family protein</fullName>
    </submittedName>
</protein>
<dbReference type="Pfam" id="PF17167">
    <property type="entry name" value="Glyco_hydro_94"/>
    <property type="match status" value="1"/>
</dbReference>
<dbReference type="InterPro" id="IPR033432">
    <property type="entry name" value="GH94_catalytic"/>
</dbReference>
<feature type="transmembrane region" description="Helical" evidence="3">
    <location>
        <begin position="446"/>
        <end position="467"/>
    </location>
</feature>
<accession>A0AAN0MJ87</accession>
<dbReference type="InterPro" id="IPR011013">
    <property type="entry name" value="Gal_mutarotase_sf_dom"/>
</dbReference>
<feature type="transmembrane region" description="Helical" evidence="3">
    <location>
        <begin position="971"/>
        <end position="989"/>
    </location>
</feature>
<feature type="transmembrane region" description="Helical" evidence="3">
    <location>
        <begin position="847"/>
        <end position="868"/>
    </location>
</feature>
<proteinExistence type="predicted"/>
<keyword evidence="8" id="KW-1185">Reference proteome</keyword>
<evidence type="ECO:0000259" key="5">
    <source>
        <dbReference type="Pfam" id="PF10091"/>
    </source>
</evidence>
<keyword evidence="3" id="KW-1133">Transmembrane helix</keyword>
<dbReference type="CDD" id="cd11753">
    <property type="entry name" value="GH94N_ChvB_NdvB_2_like"/>
    <property type="match status" value="1"/>
</dbReference>
<dbReference type="PANTHER" id="PTHR37469:SF2">
    <property type="entry name" value="CELLOBIONIC ACID PHOSPHORYLASE"/>
    <property type="match status" value="1"/>
</dbReference>
<organism evidence="7 8">
    <name type="scientific">Pectobacterium araliae</name>
    <dbReference type="NCBI Taxonomy" id="3073862"/>
    <lineage>
        <taxon>Bacteria</taxon>
        <taxon>Pseudomonadati</taxon>
        <taxon>Pseudomonadota</taxon>
        <taxon>Gammaproteobacteria</taxon>
        <taxon>Enterobacterales</taxon>
        <taxon>Pectobacteriaceae</taxon>
        <taxon>Pectobacterium</taxon>
    </lineage>
</organism>
<dbReference type="SUPFAM" id="SSF74650">
    <property type="entry name" value="Galactose mutarotase-like"/>
    <property type="match status" value="2"/>
</dbReference>
<evidence type="ECO:0000256" key="3">
    <source>
        <dbReference type="SAM" id="Phobius"/>
    </source>
</evidence>
<dbReference type="KEGG" id="parl:PEC302110_04230"/>
<feature type="domain" description="Glycosyl hydrolase 94 catalytic" evidence="6">
    <location>
        <begin position="2364"/>
        <end position="2787"/>
    </location>
</feature>
<evidence type="ECO:0000313" key="7">
    <source>
        <dbReference type="EMBL" id="BES83326.1"/>
    </source>
</evidence>
<dbReference type="SUPFAM" id="SSF48208">
    <property type="entry name" value="Six-hairpin glycosidases"/>
    <property type="match status" value="1"/>
</dbReference>
<gene>
    <name evidence="7" type="ORF">PEC302110_04230</name>
</gene>
<dbReference type="RefSeq" id="WP_261849410.1">
    <property type="nucleotide sequence ID" value="NZ_AP028908.1"/>
</dbReference>
<dbReference type="PANTHER" id="PTHR37469">
    <property type="entry name" value="CELLOBIONIC ACID PHOSPHORYLASE-RELATED"/>
    <property type="match status" value="1"/>
</dbReference>